<dbReference type="PRINTS" id="PR00455">
    <property type="entry name" value="HTHTETR"/>
</dbReference>
<dbReference type="SUPFAM" id="SSF46689">
    <property type="entry name" value="Homeodomain-like"/>
    <property type="match status" value="1"/>
</dbReference>
<dbReference type="InterPro" id="IPR001647">
    <property type="entry name" value="HTH_TetR"/>
</dbReference>
<dbReference type="OrthoDB" id="270177at2"/>
<dbReference type="Gene3D" id="1.10.10.60">
    <property type="entry name" value="Homeodomain-like"/>
    <property type="match status" value="1"/>
</dbReference>
<proteinExistence type="predicted"/>
<evidence type="ECO:0000313" key="8">
    <source>
        <dbReference type="Proteomes" id="UP000322822"/>
    </source>
</evidence>
<dbReference type="Pfam" id="PF00440">
    <property type="entry name" value="TetR_N"/>
    <property type="match status" value="1"/>
</dbReference>
<gene>
    <name evidence="7" type="ORF">FOB72_22455</name>
</gene>
<dbReference type="AlphaFoldDB" id="A0A5P2HBJ7"/>
<evidence type="ECO:0000256" key="2">
    <source>
        <dbReference type="ARBA" id="ARBA00023015"/>
    </source>
</evidence>
<evidence type="ECO:0000313" key="7">
    <source>
        <dbReference type="EMBL" id="QET04843.1"/>
    </source>
</evidence>
<dbReference type="SUPFAM" id="SSF48498">
    <property type="entry name" value="Tetracyclin repressor-like, C-terminal domain"/>
    <property type="match status" value="1"/>
</dbReference>
<dbReference type="InterPro" id="IPR011075">
    <property type="entry name" value="TetR_C"/>
</dbReference>
<dbReference type="PROSITE" id="PS01081">
    <property type="entry name" value="HTH_TETR_1"/>
    <property type="match status" value="1"/>
</dbReference>
<dbReference type="Gene3D" id="1.10.357.10">
    <property type="entry name" value="Tetracycline Repressor, domain 2"/>
    <property type="match status" value="1"/>
</dbReference>
<name>A0A5P2HBJ7_9BURK</name>
<keyword evidence="2" id="KW-0805">Transcription regulation</keyword>
<dbReference type="PANTHER" id="PTHR47506:SF1">
    <property type="entry name" value="HTH-TYPE TRANSCRIPTIONAL REGULATOR YJDC"/>
    <property type="match status" value="1"/>
</dbReference>
<keyword evidence="4" id="KW-0804">Transcription</keyword>
<dbReference type="InterPro" id="IPR023772">
    <property type="entry name" value="DNA-bd_HTH_TetR-type_CS"/>
</dbReference>
<accession>A0A5P2HBJ7</accession>
<protein>
    <submittedName>
        <fullName evidence="7">TetR/AcrR family transcriptional regulator</fullName>
    </submittedName>
</protein>
<dbReference type="InterPro" id="IPR009057">
    <property type="entry name" value="Homeodomain-like_sf"/>
</dbReference>
<dbReference type="RefSeq" id="WP_150374906.1">
    <property type="nucleotide sequence ID" value="NZ_CP044067.1"/>
</dbReference>
<organism evidence="7 8">
    <name type="scientific">Cupriavidus pauculus</name>
    <dbReference type="NCBI Taxonomy" id="82633"/>
    <lineage>
        <taxon>Bacteria</taxon>
        <taxon>Pseudomonadati</taxon>
        <taxon>Pseudomonadota</taxon>
        <taxon>Betaproteobacteria</taxon>
        <taxon>Burkholderiales</taxon>
        <taxon>Burkholderiaceae</taxon>
        <taxon>Cupriavidus</taxon>
    </lineage>
</organism>
<dbReference type="Proteomes" id="UP000322822">
    <property type="component" value="Chromosome 2"/>
</dbReference>
<evidence type="ECO:0000256" key="1">
    <source>
        <dbReference type="ARBA" id="ARBA00022491"/>
    </source>
</evidence>
<dbReference type="GO" id="GO:0003677">
    <property type="term" value="F:DNA binding"/>
    <property type="evidence" value="ECO:0007669"/>
    <property type="project" value="UniProtKB-UniRule"/>
</dbReference>
<dbReference type="Pfam" id="PF16925">
    <property type="entry name" value="TetR_C_13"/>
    <property type="match status" value="1"/>
</dbReference>
<feature type="domain" description="HTH tetR-type" evidence="6">
    <location>
        <begin position="9"/>
        <end position="69"/>
    </location>
</feature>
<reference evidence="7 8" key="1">
    <citation type="submission" date="2019-09" db="EMBL/GenBank/DDBJ databases">
        <title>FDA dAtabase for Regulatory Grade micrObial Sequences (FDA-ARGOS): Supporting development and validation of Infectious Disease Dx tests.</title>
        <authorList>
            <person name="Sciortino C."/>
            <person name="Tallon L."/>
            <person name="Sadzewicz L."/>
            <person name="Vavikolanu K."/>
            <person name="Mehta A."/>
            <person name="Aluvathingal J."/>
            <person name="Nadendla S."/>
            <person name="Nandy P."/>
            <person name="Geyer C."/>
            <person name="Yan Y."/>
            <person name="Sichtig H."/>
        </authorList>
    </citation>
    <scope>NUCLEOTIDE SEQUENCE [LARGE SCALE GENOMIC DNA]</scope>
    <source>
        <strain evidence="7 8">FDAARGOS_664</strain>
    </source>
</reference>
<dbReference type="InterPro" id="IPR036271">
    <property type="entry name" value="Tet_transcr_reg_TetR-rel_C_sf"/>
</dbReference>
<keyword evidence="3 5" id="KW-0238">DNA-binding</keyword>
<feature type="DNA-binding region" description="H-T-H motif" evidence="5">
    <location>
        <begin position="32"/>
        <end position="51"/>
    </location>
</feature>
<dbReference type="PROSITE" id="PS50977">
    <property type="entry name" value="HTH_TETR_2"/>
    <property type="match status" value="1"/>
</dbReference>
<evidence type="ECO:0000256" key="4">
    <source>
        <dbReference type="ARBA" id="ARBA00023163"/>
    </source>
</evidence>
<evidence type="ECO:0000256" key="5">
    <source>
        <dbReference type="PROSITE-ProRule" id="PRU00335"/>
    </source>
</evidence>
<dbReference type="PANTHER" id="PTHR47506">
    <property type="entry name" value="TRANSCRIPTIONAL REGULATORY PROTEIN"/>
    <property type="match status" value="1"/>
</dbReference>
<dbReference type="EMBL" id="CP044067">
    <property type="protein sequence ID" value="QET04843.1"/>
    <property type="molecule type" value="Genomic_DNA"/>
</dbReference>
<sequence length="203" mass="21726">MAERGRPRSFDRDVALARAMNVFWERGFEGASMNDLTAAMGIASPSLYAAFGSKEQLFRDAVALYVETDGASIWNQVEAADTAYGAAEDFLMESARAFTRKDKPTGCLVVLSAVHADDKSTSVRAALVARRQECKKLLVRKIAKGVETGEIGSSTDVDALATFLMTVQQGMSIQARDGASRTSLLKTAKAALAGWAALTGHRA</sequence>
<evidence type="ECO:0000256" key="3">
    <source>
        <dbReference type="ARBA" id="ARBA00023125"/>
    </source>
</evidence>
<evidence type="ECO:0000259" key="6">
    <source>
        <dbReference type="PROSITE" id="PS50977"/>
    </source>
</evidence>
<keyword evidence="1" id="KW-0678">Repressor</keyword>